<dbReference type="InterPro" id="IPR007110">
    <property type="entry name" value="Ig-like_dom"/>
</dbReference>
<reference evidence="3 4" key="1">
    <citation type="submission" date="2021-06" db="EMBL/GenBank/DDBJ databases">
        <title>Caerostris darwini draft genome.</title>
        <authorList>
            <person name="Kono N."/>
            <person name="Arakawa K."/>
        </authorList>
    </citation>
    <scope>NUCLEOTIDE SEQUENCE [LARGE SCALE GENOMIC DNA]</scope>
</reference>
<organism evidence="3 4">
    <name type="scientific">Caerostris darwini</name>
    <dbReference type="NCBI Taxonomy" id="1538125"/>
    <lineage>
        <taxon>Eukaryota</taxon>
        <taxon>Metazoa</taxon>
        <taxon>Ecdysozoa</taxon>
        <taxon>Arthropoda</taxon>
        <taxon>Chelicerata</taxon>
        <taxon>Arachnida</taxon>
        <taxon>Araneae</taxon>
        <taxon>Araneomorphae</taxon>
        <taxon>Entelegynae</taxon>
        <taxon>Araneoidea</taxon>
        <taxon>Araneidae</taxon>
        <taxon>Caerostris</taxon>
    </lineage>
</organism>
<dbReference type="GO" id="GO:0007156">
    <property type="term" value="P:homophilic cell adhesion via plasma membrane adhesion molecules"/>
    <property type="evidence" value="ECO:0007669"/>
    <property type="project" value="TreeGrafter"/>
</dbReference>
<dbReference type="GO" id="GO:0007411">
    <property type="term" value="P:axon guidance"/>
    <property type="evidence" value="ECO:0007669"/>
    <property type="project" value="TreeGrafter"/>
</dbReference>
<proteinExistence type="predicted"/>
<dbReference type="SUPFAM" id="SSF48726">
    <property type="entry name" value="Immunoglobulin"/>
    <property type="match status" value="2"/>
</dbReference>
<comment type="caution">
    <text evidence="3">The sequence shown here is derived from an EMBL/GenBank/DDBJ whole genome shotgun (WGS) entry which is preliminary data.</text>
</comment>
<feature type="domain" description="Ig-like" evidence="2">
    <location>
        <begin position="92"/>
        <end position="139"/>
    </location>
</feature>
<dbReference type="GO" id="GO:0070593">
    <property type="term" value="P:dendrite self-avoidance"/>
    <property type="evidence" value="ECO:0007669"/>
    <property type="project" value="TreeGrafter"/>
</dbReference>
<keyword evidence="4" id="KW-1185">Reference proteome</keyword>
<dbReference type="InterPro" id="IPR036179">
    <property type="entry name" value="Ig-like_dom_sf"/>
</dbReference>
<dbReference type="Proteomes" id="UP001054837">
    <property type="component" value="Unassembled WGS sequence"/>
</dbReference>
<dbReference type="GO" id="GO:0005886">
    <property type="term" value="C:plasma membrane"/>
    <property type="evidence" value="ECO:0007669"/>
    <property type="project" value="TreeGrafter"/>
</dbReference>
<accession>A0AAV4USL3</accession>
<dbReference type="PROSITE" id="PS50835">
    <property type="entry name" value="IG_LIKE"/>
    <property type="match status" value="1"/>
</dbReference>
<dbReference type="PANTHER" id="PTHR10075:SF14">
    <property type="entry name" value="CELL ADHESION MOLECULE DSCAM2-RELATED"/>
    <property type="match status" value="1"/>
</dbReference>
<name>A0AAV4USL3_9ARAC</name>
<dbReference type="GO" id="GO:0030424">
    <property type="term" value="C:axon"/>
    <property type="evidence" value="ECO:0007669"/>
    <property type="project" value="TreeGrafter"/>
</dbReference>
<dbReference type="Gene3D" id="2.60.40.10">
    <property type="entry name" value="Immunoglobulins"/>
    <property type="match status" value="2"/>
</dbReference>
<protein>
    <submittedName>
        <fullName evidence="3">Down syndrome cell adhesion molecule</fullName>
    </submittedName>
</protein>
<dbReference type="InterPro" id="IPR013783">
    <property type="entry name" value="Ig-like_fold"/>
</dbReference>
<evidence type="ECO:0000256" key="1">
    <source>
        <dbReference type="ARBA" id="ARBA00023319"/>
    </source>
</evidence>
<gene>
    <name evidence="3" type="primary">DSCAM_16</name>
    <name evidence="3" type="ORF">CDAR_296211</name>
</gene>
<dbReference type="GO" id="GO:0098632">
    <property type="term" value="F:cell-cell adhesion mediator activity"/>
    <property type="evidence" value="ECO:0007669"/>
    <property type="project" value="TreeGrafter"/>
</dbReference>
<evidence type="ECO:0000313" key="3">
    <source>
        <dbReference type="EMBL" id="GIY60665.1"/>
    </source>
</evidence>
<dbReference type="EMBL" id="BPLQ01011831">
    <property type="protein sequence ID" value="GIY60665.1"/>
    <property type="molecule type" value="Genomic_DNA"/>
</dbReference>
<dbReference type="PANTHER" id="PTHR10075">
    <property type="entry name" value="BASIGIN RELATED"/>
    <property type="match status" value="1"/>
</dbReference>
<dbReference type="AlphaFoldDB" id="A0AAV4USL3"/>
<evidence type="ECO:0000259" key="2">
    <source>
        <dbReference type="PROSITE" id="PS50835"/>
    </source>
</evidence>
<evidence type="ECO:0000313" key="4">
    <source>
        <dbReference type="Proteomes" id="UP001054837"/>
    </source>
</evidence>
<sequence>MIKVACIVFKSYSLLASFIKLSVFKSETFILDSLLEDFKTIVSSSHVHILVNGSLNFRSVETTDEGSYLCEANNGVGPGLSTVVRLTVHSAPKFDSKFTILTSRRGEKVTLSCDSYGDAPMTFTWRKNGIVIDPMSKPR</sequence>
<keyword evidence="1" id="KW-0393">Immunoglobulin domain</keyword>